<dbReference type="PIRSF" id="PIRSF000429">
    <property type="entry name" value="Ac-CoA_Ac_transf"/>
    <property type="match status" value="1"/>
</dbReference>
<dbReference type="PROSITE" id="PS00737">
    <property type="entry name" value="THIOLASE_2"/>
    <property type="match status" value="1"/>
</dbReference>
<gene>
    <name evidence="10" type="ORF">SAMN05192534_11410</name>
</gene>
<dbReference type="Proteomes" id="UP000199163">
    <property type="component" value="Unassembled WGS sequence"/>
</dbReference>
<dbReference type="EC" id="2.3.1.9" evidence="2"/>
<dbReference type="Gene3D" id="3.40.47.10">
    <property type="match status" value="2"/>
</dbReference>
<dbReference type="GO" id="GO:0003985">
    <property type="term" value="F:acetyl-CoA C-acetyltransferase activity"/>
    <property type="evidence" value="ECO:0007669"/>
    <property type="project" value="UniProtKB-EC"/>
</dbReference>
<evidence type="ECO:0000313" key="10">
    <source>
        <dbReference type="EMBL" id="SDH88529.1"/>
    </source>
</evidence>
<keyword evidence="3 7" id="KW-0808">Transferase</keyword>
<dbReference type="PANTHER" id="PTHR18919">
    <property type="entry name" value="ACETYL-COA C-ACYLTRANSFERASE"/>
    <property type="match status" value="1"/>
</dbReference>
<feature type="domain" description="Thiolase N-terminal" evidence="8">
    <location>
        <begin position="5"/>
        <end position="262"/>
    </location>
</feature>
<dbReference type="EMBL" id="FNDK01000014">
    <property type="protein sequence ID" value="SDH88529.1"/>
    <property type="molecule type" value="Genomic_DNA"/>
</dbReference>
<dbReference type="PROSITE" id="PS00098">
    <property type="entry name" value="THIOLASE_1"/>
    <property type="match status" value="1"/>
</dbReference>
<evidence type="ECO:0000256" key="6">
    <source>
        <dbReference type="PIRSR" id="PIRSR000429-1"/>
    </source>
</evidence>
<keyword evidence="4 7" id="KW-0012">Acyltransferase</keyword>
<dbReference type="InterPro" id="IPR020616">
    <property type="entry name" value="Thiolase_N"/>
</dbReference>
<feature type="active site" description="Acyl-thioester intermediate" evidence="6">
    <location>
        <position position="88"/>
    </location>
</feature>
<evidence type="ECO:0000259" key="8">
    <source>
        <dbReference type="Pfam" id="PF00108"/>
    </source>
</evidence>
<reference evidence="11" key="1">
    <citation type="submission" date="2016-10" db="EMBL/GenBank/DDBJ databases">
        <authorList>
            <person name="Varghese N."/>
            <person name="Submissions S."/>
        </authorList>
    </citation>
    <scope>NUCLEOTIDE SEQUENCE [LARGE SCALE GENOMIC DNA]</scope>
    <source>
        <strain evidence="11">DSM 21632</strain>
    </source>
</reference>
<dbReference type="InterPro" id="IPR020615">
    <property type="entry name" value="Thiolase_acyl_enz_int_AS"/>
</dbReference>
<dbReference type="PROSITE" id="PS00099">
    <property type="entry name" value="THIOLASE_3"/>
    <property type="match status" value="1"/>
</dbReference>
<organism evidence="10 11">
    <name type="scientific">Alteribacillus persepolensis</name>
    <dbReference type="NCBI Taxonomy" id="568899"/>
    <lineage>
        <taxon>Bacteria</taxon>
        <taxon>Bacillati</taxon>
        <taxon>Bacillota</taxon>
        <taxon>Bacilli</taxon>
        <taxon>Bacillales</taxon>
        <taxon>Bacillaceae</taxon>
        <taxon>Alteribacillus</taxon>
    </lineage>
</organism>
<name>A0A1G8G2D1_9BACI</name>
<evidence type="ECO:0000313" key="11">
    <source>
        <dbReference type="Proteomes" id="UP000199163"/>
    </source>
</evidence>
<sequence>MVRSVITGGARTPFGKLGGSLSALTASELGAAAIQGALEKAGVDKHDIGQVIMGNVLQGGQGQLPSRQAAHYAGLPWETETETINKVCASGMRSVMMADQIIRLAEHDVVAAGGMESMSKAPYVLPKARFGARMGDVPLVDMMVHDGLTCAFQGVHMGVYGSQAAKEHQVTRKKQDEWAYRSQQRAHAAIEKGYFQDEIVPVEVQKKRKAEMVTTDEAPRPQTSREDLQALKPVFEKDGTITAGNAPGVNDGACAMVVMNEERAKTEGREPLAVILDHTSIAVKPEDFPKTPGLVINKLLDKTKTSLQDIDLFEVNEAFASVALLSEKLTGLDSEKLNVNGGAVALGHPIGASGARIILTLAHELKRRGGGLGIAAICSGGGQGDAIMIQV</sequence>
<dbReference type="Pfam" id="PF00108">
    <property type="entry name" value="Thiolase_N"/>
    <property type="match status" value="1"/>
</dbReference>
<dbReference type="InterPro" id="IPR020613">
    <property type="entry name" value="Thiolase_CS"/>
</dbReference>
<evidence type="ECO:0000259" key="9">
    <source>
        <dbReference type="Pfam" id="PF02803"/>
    </source>
</evidence>
<dbReference type="InterPro" id="IPR020610">
    <property type="entry name" value="Thiolase_AS"/>
</dbReference>
<feature type="active site" description="Proton acceptor" evidence="6">
    <location>
        <position position="348"/>
    </location>
</feature>
<keyword evidence="11" id="KW-1185">Reference proteome</keyword>
<dbReference type="OrthoDB" id="9764892at2"/>
<dbReference type="FunFam" id="3.40.47.10:FF:000010">
    <property type="entry name" value="Acetyl-CoA acetyltransferase (Thiolase)"/>
    <property type="match status" value="1"/>
</dbReference>
<evidence type="ECO:0000256" key="7">
    <source>
        <dbReference type="RuleBase" id="RU003557"/>
    </source>
</evidence>
<dbReference type="InterPro" id="IPR016039">
    <property type="entry name" value="Thiolase-like"/>
</dbReference>
<evidence type="ECO:0000256" key="2">
    <source>
        <dbReference type="ARBA" id="ARBA00012705"/>
    </source>
</evidence>
<dbReference type="PANTHER" id="PTHR18919:SF107">
    <property type="entry name" value="ACETYL-COA ACETYLTRANSFERASE, CYTOSOLIC"/>
    <property type="match status" value="1"/>
</dbReference>
<comment type="similarity">
    <text evidence="1 7">Belongs to the thiolase-like superfamily. Thiolase family.</text>
</comment>
<accession>A0A1G8G2D1</accession>
<feature type="active site" description="Proton acceptor" evidence="6">
    <location>
        <position position="378"/>
    </location>
</feature>
<dbReference type="InterPro" id="IPR020617">
    <property type="entry name" value="Thiolase_C"/>
</dbReference>
<evidence type="ECO:0000256" key="4">
    <source>
        <dbReference type="ARBA" id="ARBA00023315"/>
    </source>
</evidence>
<protein>
    <recommendedName>
        <fullName evidence="2">acetyl-CoA C-acetyltransferase</fullName>
        <ecNumber evidence="2">2.3.1.9</ecNumber>
    </recommendedName>
    <alternativeName>
        <fullName evidence="5">Acetoacetyl-CoA thiolase</fullName>
    </alternativeName>
</protein>
<evidence type="ECO:0000256" key="5">
    <source>
        <dbReference type="ARBA" id="ARBA00030755"/>
    </source>
</evidence>
<dbReference type="Pfam" id="PF02803">
    <property type="entry name" value="Thiolase_C"/>
    <property type="match status" value="1"/>
</dbReference>
<dbReference type="SUPFAM" id="SSF53901">
    <property type="entry name" value="Thiolase-like"/>
    <property type="match status" value="2"/>
</dbReference>
<dbReference type="InterPro" id="IPR002155">
    <property type="entry name" value="Thiolase"/>
</dbReference>
<dbReference type="NCBIfam" id="NF006086">
    <property type="entry name" value="PRK08235.1"/>
    <property type="match status" value="1"/>
</dbReference>
<feature type="domain" description="Thiolase C-terminal" evidence="9">
    <location>
        <begin position="270"/>
        <end position="390"/>
    </location>
</feature>
<proteinExistence type="inferred from homology"/>
<dbReference type="RefSeq" id="WP_091274025.1">
    <property type="nucleotide sequence ID" value="NZ_FNDK01000014.1"/>
</dbReference>
<evidence type="ECO:0000256" key="3">
    <source>
        <dbReference type="ARBA" id="ARBA00022679"/>
    </source>
</evidence>
<dbReference type="NCBIfam" id="TIGR01930">
    <property type="entry name" value="AcCoA-C-Actrans"/>
    <property type="match status" value="1"/>
</dbReference>
<dbReference type="STRING" id="568899.SAMN05192534_11410"/>
<dbReference type="AlphaFoldDB" id="A0A1G8G2D1"/>
<dbReference type="CDD" id="cd00751">
    <property type="entry name" value="thiolase"/>
    <property type="match status" value="1"/>
</dbReference>
<evidence type="ECO:0000256" key="1">
    <source>
        <dbReference type="ARBA" id="ARBA00010982"/>
    </source>
</evidence>